<evidence type="ECO:0000313" key="3">
    <source>
        <dbReference type="EMBL" id="KAJ7968637.1"/>
    </source>
</evidence>
<protein>
    <submittedName>
        <fullName evidence="3">Casein kinase substrate, phosphoprotein PP28</fullName>
    </submittedName>
</protein>
<dbReference type="Proteomes" id="UP001163823">
    <property type="component" value="Chromosome 5"/>
</dbReference>
<feature type="compositionally biased region" description="Basic and acidic residues" evidence="1">
    <location>
        <begin position="1"/>
        <end position="12"/>
    </location>
</feature>
<sequence length="192" mass="21732">MRRGEICQRTEEVPSEISNRRANNFSGQRGHFPNPPDATNPDPATLREQWRFAIRQYSRWYSQAWGSAILAGVSFFALGWIIKGSNPLPSFRDESPSPPSSLIRWMKLADEMTMATMNDDAFPFRVGSAGITSYNCLVLLETDSMPPQVHYFSQQNSQLFDLSTLVLHNPIVKIMFLDMGSTLIMKVINKLA</sequence>
<comment type="caution">
    <text evidence="3">The sequence shown here is derived from an EMBL/GenBank/DDBJ whole genome shotgun (WGS) entry which is preliminary data.</text>
</comment>
<keyword evidence="3" id="KW-0418">Kinase</keyword>
<keyword evidence="2" id="KW-0812">Transmembrane</keyword>
<dbReference type="PANTHER" id="PTHR37186:SF1">
    <property type="entry name" value="OS06G0524500 PROTEIN"/>
    <property type="match status" value="1"/>
</dbReference>
<proteinExistence type="predicted"/>
<feature type="transmembrane region" description="Helical" evidence="2">
    <location>
        <begin position="60"/>
        <end position="82"/>
    </location>
</feature>
<evidence type="ECO:0000313" key="4">
    <source>
        <dbReference type="Proteomes" id="UP001163823"/>
    </source>
</evidence>
<keyword evidence="4" id="KW-1185">Reference proteome</keyword>
<dbReference type="PANTHER" id="PTHR37186">
    <property type="entry name" value="OS06G0524500 PROTEIN"/>
    <property type="match status" value="1"/>
</dbReference>
<accession>A0AAD7PV78</accession>
<keyword evidence="2" id="KW-1133">Transmembrane helix</keyword>
<name>A0AAD7PV78_QUISA</name>
<keyword evidence="3" id="KW-0808">Transferase</keyword>
<reference evidence="3" key="1">
    <citation type="journal article" date="2023" name="Science">
        <title>Elucidation of the pathway for biosynthesis of saponin adjuvants from the soapbark tree.</title>
        <authorList>
            <person name="Reed J."/>
            <person name="Orme A."/>
            <person name="El-Demerdash A."/>
            <person name="Owen C."/>
            <person name="Martin L.B.B."/>
            <person name="Misra R.C."/>
            <person name="Kikuchi S."/>
            <person name="Rejzek M."/>
            <person name="Martin A.C."/>
            <person name="Harkess A."/>
            <person name="Leebens-Mack J."/>
            <person name="Louveau T."/>
            <person name="Stephenson M.J."/>
            <person name="Osbourn A."/>
        </authorList>
    </citation>
    <scope>NUCLEOTIDE SEQUENCE</scope>
    <source>
        <strain evidence="3">S10</strain>
    </source>
</reference>
<gene>
    <name evidence="3" type="ORF">O6P43_012707</name>
</gene>
<dbReference type="EMBL" id="JARAOO010000005">
    <property type="protein sequence ID" value="KAJ7968637.1"/>
    <property type="molecule type" value="Genomic_DNA"/>
</dbReference>
<keyword evidence="2" id="KW-0472">Membrane</keyword>
<dbReference type="KEGG" id="qsa:O6P43_012707"/>
<dbReference type="GO" id="GO:0016301">
    <property type="term" value="F:kinase activity"/>
    <property type="evidence" value="ECO:0007669"/>
    <property type="project" value="UniProtKB-KW"/>
</dbReference>
<feature type="compositionally biased region" description="Polar residues" evidence="1">
    <location>
        <begin position="16"/>
        <end position="27"/>
    </location>
</feature>
<organism evidence="3 4">
    <name type="scientific">Quillaja saponaria</name>
    <name type="common">Soap bark tree</name>
    <dbReference type="NCBI Taxonomy" id="32244"/>
    <lineage>
        <taxon>Eukaryota</taxon>
        <taxon>Viridiplantae</taxon>
        <taxon>Streptophyta</taxon>
        <taxon>Embryophyta</taxon>
        <taxon>Tracheophyta</taxon>
        <taxon>Spermatophyta</taxon>
        <taxon>Magnoliopsida</taxon>
        <taxon>eudicotyledons</taxon>
        <taxon>Gunneridae</taxon>
        <taxon>Pentapetalae</taxon>
        <taxon>rosids</taxon>
        <taxon>fabids</taxon>
        <taxon>Fabales</taxon>
        <taxon>Quillajaceae</taxon>
        <taxon>Quillaja</taxon>
    </lineage>
</organism>
<feature type="region of interest" description="Disordered" evidence="1">
    <location>
        <begin position="1"/>
        <end position="44"/>
    </location>
</feature>
<evidence type="ECO:0000256" key="2">
    <source>
        <dbReference type="SAM" id="Phobius"/>
    </source>
</evidence>
<dbReference type="AlphaFoldDB" id="A0AAD7PV78"/>
<evidence type="ECO:0000256" key="1">
    <source>
        <dbReference type="SAM" id="MobiDB-lite"/>
    </source>
</evidence>